<feature type="transmembrane region" description="Helical" evidence="1">
    <location>
        <begin position="246"/>
        <end position="266"/>
    </location>
</feature>
<keyword evidence="1" id="KW-0812">Transmembrane</keyword>
<feature type="transmembrane region" description="Helical" evidence="1">
    <location>
        <begin position="313"/>
        <end position="337"/>
    </location>
</feature>
<reference evidence="2 3" key="1">
    <citation type="submission" date="2018-11" db="EMBL/GenBank/DDBJ databases">
        <authorList>
            <person name="Kleinhagauer T."/>
            <person name="Glaeser S.P."/>
            <person name="Spergser J."/>
            <person name="Ruckert C."/>
            <person name="Kaempfer P."/>
            <person name="Busse H.-J."/>
        </authorList>
    </citation>
    <scope>NUCLEOTIDE SEQUENCE [LARGE SCALE GENOMIC DNA]</scope>
    <source>
        <strain evidence="2 3">812CH</strain>
    </source>
</reference>
<keyword evidence="1" id="KW-0472">Membrane</keyword>
<dbReference type="PANTHER" id="PTHR36840:SF1">
    <property type="entry name" value="BLL5714 PROTEIN"/>
    <property type="match status" value="1"/>
</dbReference>
<protein>
    <submittedName>
        <fullName evidence="2">Bacterial low temperature requirement A protein (LtrA)</fullName>
    </submittedName>
</protein>
<feature type="transmembrane region" description="Helical" evidence="1">
    <location>
        <begin position="287"/>
        <end position="307"/>
    </location>
</feature>
<sequence length="384" mass="42370">MCALATLPSVIQYLKPMRPRDPEESHRTATPLELFFDLVFVIAISIGGGHFHHALTQGHVWHGVIGFIMVFQCIWWAWMNFTWFSTSFDNDDWLFRTLTFVQMLGVLVLAVGSEAFFTGENLLVPIIGFVIMRVALISQWLRASRCGGIAAKAAKMYAAGLAFAQVLWVAWAFVPDHTRVPVFFLLTALELCIPVFAERAGRTNWHPHHITERYGLFTIILLGESLLGSAHAIADALHEHDHILPLLSLAVAGLVIAAGMWWLYFWPPHHKEIDGLARALRYGYGHAFIFAAAGAVSVGIETQVGYFSNHSELGFIGTNLAVGIPVAVFLLGVWVLLLKGRAPAPLQWAIPLAALLCLLLPIWGIAIVMAALIYLLVQNGAAKH</sequence>
<evidence type="ECO:0000256" key="1">
    <source>
        <dbReference type="SAM" id="Phobius"/>
    </source>
</evidence>
<dbReference type="Proteomes" id="UP000271426">
    <property type="component" value="Chromosome"/>
</dbReference>
<dbReference type="InterPro" id="IPR010640">
    <property type="entry name" value="Low_temperature_requirement_A"/>
</dbReference>
<feature type="transmembrane region" description="Helical" evidence="1">
    <location>
        <begin position="153"/>
        <end position="174"/>
    </location>
</feature>
<feature type="transmembrane region" description="Helical" evidence="1">
    <location>
        <begin position="34"/>
        <end position="54"/>
    </location>
</feature>
<dbReference type="KEGG" id="cpso:CPPEL_05890"/>
<evidence type="ECO:0000313" key="3">
    <source>
        <dbReference type="Proteomes" id="UP000271426"/>
    </source>
</evidence>
<feature type="transmembrane region" description="Helical" evidence="1">
    <location>
        <begin position="213"/>
        <end position="234"/>
    </location>
</feature>
<dbReference type="Pfam" id="PF06772">
    <property type="entry name" value="LtrA"/>
    <property type="match status" value="1"/>
</dbReference>
<accession>A0A3G6IUN1</accession>
<organism evidence="2 3">
    <name type="scientific">Corynebacterium pseudopelargi</name>
    <dbReference type="NCBI Taxonomy" id="2080757"/>
    <lineage>
        <taxon>Bacteria</taxon>
        <taxon>Bacillati</taxon>
        <taxon>Actinomycetota</taxon>
        <taxon>Actinomycetes</taxon>
        <taxon>Mycobacteriales</taxon>
        <taxon>Corynebacteriaceae</taxon>
        <taxon>Corynebacterium</taxon>
    </lineage>
</organism>
<dbReference type="AlphaFoldDB" id="A0A3G6IUN1"/>
<evidence type="ECO:0000313" key="2">
    <source>
        <dbReference type="EMBL" id="AZA09297.1"/>
    </source>
</evidence>
<name>A0A3G6IUN1_9CORY</name>
<feature type="transmembrane region" description="Helical" evidence="1">
    <location>
        <begin position="122"/>
        <end position="141"/>
    </location>
</feature>
<feature type="transmembrane region" description="Helical" evidence="1">
    <location>
        <begin position="349"/>
        <end position="377"/>
    </location>
</feature>
<feature type="transmembrane region" description="Helical" evidence="1">
    <location>
        <begin position="180"/>
        <end position="201"/>
    </location>
</feature>
<proteinExistence type="predicted"/>
<gene>
    <name evidence="2" type="ORF">CPPEL_05890</name>
</gene>
<keyword evidence="3" id="KW-1185">Reference proteome</keyword>
<feature type="transmembrane region" description="Helical" evidence="1">
    <location>
        <begin position="60"/>
        <end position="81"/>
    </location>
</feature>
<keyword evidence="1" id="KW-1133">Transmembrane helix</keyword>
<dbReference type="EMBL" id="CP033898">
    <property type="protein sequence ID" value="AZA09297.1"/>
    <property type="molecule type" value="Genomic_DNA"/>
</dbReference>
<dbReference type="PANTHER" id="PTHR36840">
    <property type="entry name" value="BLL5714 PROTEIN"/>
    <property type="match status" value="1"/>
</dbReference>